<dbReference type="InterPro" id="IPR050708">
    <property type="entry name" value="T6SS_VgrG/RHS"/>
</dbReference>
<dbReference type="Pfam" id="PF01476">
    <property type="entry name" value="LysM"/>
    <property type="match status" value="1"/>
</dbReference>
<dbReference type="InterPro" id="IPR036779">
    <property type="entry name" value="LysM_dom_sf"/>
</dbReference>
<feature type="domain" description="LysM" evidence="1">
    <location>
        <begin position="2568"/>
        <end position="2615"/>
    </location>
</feature>
<sequence>AQISSATFDAFGRVLTQTDAYGRTTTTAYDDKLRTVTVTTPEGIKTVSEKNRFGETFKLTDGEGNVSEYAYDRNGRLLSTKRPVSSEEYQETTQRYDAAGRLTETVLRSYRKVGNAFQVIDARGVVNRFEYDAVGRVLVSRTDPDGVNLATRYEFDGMGRTVKTTNAAGNVTVTEFDGASRVKATVVDPKTPTNPNGLNLRTEYSYDPQGNVLTVIEGAGSAQPKTTQYVYDVQGRRSQEIVDPAGLKLTTTYGYDSDNRVISRADGEGRTTRYAYDNRGRQVLEVNELGETTETVYDANSRVIEKRQYATRNPNPAALPAQIKNSQLRELRNEALDRRQRFIYDKDGRNTFEIAPDGQITERIFDKRGLVLSERRYASGVFADVPAIRDAGGTLTTIGGSDYANQLYSRLLKRSPDAASFANAMQALRTYAGLNLGWLQGPSQAQGMLDSPEFQNLWASQNPPINGAANNRNFVAWAYRTLLGREPDTGGLDWWAGQLGTADTSKRGVIVWEFLRSGEAIDNAIDNATQREWNFLRDYRDDSKDQVSTYDYDSIGRLRSQTVNGVLSATHRYDAAGNLASVTDAQGNVTQYQYDAAGRKTREIDAKGQVTDFIYDGAGRLKESRKWTLQALAWSGGLLRREPDGSATFYGPEGERIRLTADTPQFEIARRSRAIAKAWETAYGYKIGYATLAAPKAAQHATDLANFWTGTKPGDNWVWAQGKLIRNQDDSATYFDPQGQSFRLSASMSVQEVASLSPYIAQQWQADFGLQLATTVSVLATGDSARMASEYQNYFTQPVHDASQDRVTQYEYDAAGRLKTLTHADGKTEVYTYDAVSRKTLMTNTRGHNTSYVYDGAGRLAYELAPAVAQTATPESSATTASLVTRFVYDKAGNLTERWENDFGAADQKRVTKFFYNRAGRQVALEQAAFAGAQPVYNLGDDGRFNQASLDLAALSSLRTPRSETAYDAFGNAVAYLDVGGQWSCKSYDAAGRIRFEVDALGQVTEHRYDLLGNQRELIRYGGKISVTPNATGYTTAELAAKVAGLDQSDKRVLSYEYDRFGRQTKITEPTAFQLNQSGMAEAGQAARETRQIYNGLGQLVKQSVTLDAGQTADSYFYYDALGRKIGQVDAGGFLTTWAYDEFGNSVVDSQYSIALRAGSYNASSNLMDLVEQVAGKTDAGSNGVRVHRAEYDKLNRLVTDIQVNVAGGYGAARGDVIVRSQYDAAGNPIVQIDARGNASYLYYDAMGRLSLELRASGDMGDQLRYTAISHEYNAFGNETRTVRYGNTVARNQLTAAPETMTVDAVRGLVAGSGQDRTELRRYDAAGHLIEYRLDAVNIQGGGQRQYWLYDNFGRNVLEWTASQNVDGSQNNSVRSFSYDAAGRQTATVERLGTIGQATRLVTTGAEYNAYGDITRRAINGDTQSLYRYDSAGRVWARFEGGVWSASFYNRAGQETARLFSPVEGAIQNAGSAEALARSALVDGNNRRITAPNSSWRRTYTDYNALGQVTRQIDPGFNTRVGGLGYAPNVAAGTAQAEAPFTVEPHIEMIWGENIRGRWVDYQEPIERQVGNDITFSPRWVSVADTAGLDGNLTVEVSYTLNGVARTAIETVTRNETTANLSVYDRAQSVLVAVTGVKVYGTVNGVRQILRDSSQPAVATLNLPRNNADTSANWVRVRQPDGSWQVFAPTAADDGTTSRLQIDRLLAGTNGPRDVEIVSLMPGFALTAGMDNAALVKHAVGYARFSLSRDGGGNRLTLLADGLTVSAAPERLLQQDRWGNKISLSDSQGNTSRWLYNRFNQQTHSFGATVGRMDETGKQRQAVLVSQSRYDNYGALVEQLDGEGHQTVFDYDRLGRNTAQWHRITDQSSLSDRDRAALISRAGSSGLYSLDSRRLYDFFGRLGYEQVDSAVAGSEYSYNVADQLIQIRRSGQVWQLGTGATNQSFTAKSVMEVTDYRYDGRGQRILESRYRNDLTTSHLHTRQDYDSLGHVVATQQYETLNFQPTSRGTRHVSGYDVYGNKVFEKNVWWNAQGQETPSDMKYWTYAATGRLLDHTDLGNNVTRYNYDGTGQLTSQTITLGGGNSAINEATNETYNTGVVTRSFAYDEAGHLTGTSQSRDANVLVRWQDDAPLFETRHAELGAAQRRYDSEGRLVFERFDRDTTHWVQTTAYDNAGRIDHVAATGVAMSYFYDGAGNRRAILGASSIGNGDSWEGYANWYRYDDRNREAVSQGVLTGTGIVVSSIRRTATMQRPEVITGSNGLPAFAQVSSERDAEHTATGYVNGASGIRYLGSGTLRSEVMGKEKRVINNVNQEVAVGDRLDYDDFGRVIAFRHNSNATADANDYAFLNQSRRQYDFVGRVGVEETFKDGGAFDQRRLNGYDADGRLIMQEAFDKQIIYNNRNRWRNGEPIEVDDEVPPTTTVYKPISKVSYNYNGEVLQSYSVLDNRANQTTTYGFQYAGFESWKEVVQTANGPTGSGQTTTTLDDFGNALRIVDQRNTSSNRKMVYDLDGRLLDKRRDYYYWGQRFAYAGGSVIGSTMGMESGQGADFDYNYTALSAKSLPTTTQSNYTVNNGDTLQKIALAVWGDGNLWYLIADANGIKASDALTPGQTLKIPSTVTAANRSDTFKPYNAQKLIGETTPELPPP</sequence>
<feature type="non-terminal residue" evidence="2">
    <location>
        <position position="1"/>
    </location>
</feature>
<evidence type="ECO:0000313" key="2">
    <source>
        <dbReference type="EMBL" id="MDK2126956.1"/>
    </source>
</evidence>
<dbReference type="Gene3D" id="3.10.350.10">
    <property type="entry name" value="LysM domain"/>
    <property type="match status" value="1"/>
</dbReference>
<dbReference type="SMART" id="SM00257">
    <property type="entry name" value="LysM"/>
    <property type="match status" value="1"/>
</dbReference>
<feature type="non-terminal residue" evidence="2">
    <location>
        <position position="2647"/>
    </location>
</feature>
<reference evidence="2" key="1">
    <citation type="submission" date="2023-03" db="EMBL/GenBank/DDBJ databases">
        <title>Chitinimonas shenzhenensis gen. nov., sp. nov., a novel member of family Burkholderiaceae isolated from activated sludge collected in Shen Zhen, China.</title>
        <authorList>
            <person name="Wang X."/>
        </authorList>
    </citation>
    <scope>NUCLEOTIDE SEQUENCE</scope>
    <source>
        <strain evidence="2">DQS-5</strain>
    </source>
</reference>
<name>A0ABT7E3S4_9NEIS</name>
<dbReference type="InterPro" id="IPR006530">
    <property type="entry name" value="YD"/>
</dbReference>
<evidence type="ECO:0000259" key="1">
    <source>
        <dbReference type="PROSITE" id="PS51782"/>
    </source>
</evidence>
<dbReference type="Pfam" id="PF05593">
    <property type="entry name" value="RHS_repeat"/>
    <property type="match status" value="4"/>
</dbReference>
<keyword evidence="3" id="KW-1185">Reference proteome</keyword>
<dbReference type="CDD" id="cd00118">
    <property type="entry name" value="LysM"/>
    <property type="match status" value="1"/>
</dbReference>
<dbReference type="InterPro" id="IPR031325">
    <property type="entry name" value="RHS_repeat"/>
</dbReference>
<dbReference type="SUPFAM" id="SSF54106">
    <property type="entry name" value="LysM domain"/>
    <property type="match status" value="1"/>
</dbReference>
<dbReference type="NCBIfam" id="TIGR01643">
    <property type="entry name" value="YD_repeat_2x"/>
    <property type="match status" value="7"/>
</dbReference>
<dbReference type="EMBL" id="JARRAF010000073">
    <property type="protein sequence ID" value="MDK2126956.1"/>
    <property type="molecule type" value="Genomic_DNA"/>
</dbReference>
<dbReference type="RefSeq" id="WP_284103279.1">
    <property type="nucleotide sequence ID" value="NZ_JARRAF010000073.1"/>
</dbReference>
<organism evidence="2 3">
    <name type="scientific">Parachitinimonas caeni</name>
    <dbReference type="NCBI Taxonomy" id="3031301"/>
    <lineage>
        <taxon>Bacteria</taxon>
        <taxon>Pseudomonadati</taxon>
        <taxon>Pseudomonadota</taxon>
        <taxon>Betaproteobacteria</taxon>
        <taxon>Neisseriales</taxon>
        <taxon>Chitinibacteraceae</taxon>
        <taxon>Parachitinimonas</taxon>
    </lineage>
</organism>
<comment type="caution">
    <text evidence="2">The sequence shown here is derived from an EMBL/GenBank/DDBJ whole genome shotgun (WGS) entry which is preliminary data.</text>
</comment>
<dbReference type="PANTHER" id="PTHR32305:SF15">
    <property type="entry name" value="PROTEIN RHSA-RELATED"/>
    <property type="match status" value="1"/>
</dbReference>
<dbReference type="Gene3D" id="2.180.10.10">
    <property type="entry name" value="RHS repeat-associated core"/>
    <property type="match status" value="6"/>
</dbReference>
<dbReference type="Pfam" id="PF13946">
    <property type="entry name" value="DUF4214"/>
    <property type="match status" value="1"/>
</dbReference>
<evidence type="ECO:0000313" key="3">
    <source>
        <dbReference type="Proteomes" id="UP001172778"/>
    </source>
</evidence>
<gene>
    <name evidence="2" type="ORF">PZA18_23200</name>
</gene>
<protein>
    <submittedName>
        <fullName evidence="2">DUF4214 domain-containing protein</fullName>
    </submittedName>
</protein>
<dbReference type="Proteomes" id="UP001172778">
    <property type="component" value="Unassembled WGS sequence"/>
</dbReference>
<dbReference type="PANTHER" id="PTHR32305">
    <property type="match status" value="1"/>
</dbReference>
<dbReference type="InterPro" id="IPR018392">
    <property type="entry name" value="LysM"/>
</dbReference>
<proteinExistence type="predicted"/>
<accession>A0ABT7E3S4</accession>
<dbReference type="InterPro" id="IPR025282">
    <property type="entry name" value="DUF4214"/>
</dbReference>
<dbReference type="PROSITE" id="PS51782">
    <property type="entry name" value="LYSM"/>
    <property type="match status" value="1"/>
</dbReference>